<feature type="region of interest" description="Disordered" evidence="1">
    <location>
        <begin position="185"/>
        <end position="211"/>
    </location>
</feature>
<comment type="caution">
    <text evidence="3">The sequence shown here is derived from an EMBL/GenBank/DDBJ whole genome shotgun (WGS) entry which is preliminary data.</text>
</comment>
<dbReference type="Proteomes" id="UP001143474">
    <property type="component" value="Unassembled WGS sequence"/>
</dbReference>
<gene>
    <name evidence="3" type="ORF">GCM10017600_38490</name>
</gene>
<dbReference type="EMBL" id="BSEV01000008">
    <property type="protein sequence ID" value="GLK10443.1"/>
    <property type="molecule type" value="Genomic_DNA"/>
</dbReference>
<dbReference type="AlphaFoldDB" id="A0A9W6I2E5"/>
<proteinExistence type="predicted"/>
<sequence>MIAPRFLRIIGCMTGELPEPVSRNELRVSHAEREAVVERLSKAAAEGRLDLTELDARLDRALTARTYADLTPLTADLPSEVSSVPKEPLVIKGGLSGATRAGYWQVPAKIVAYGGMGGAKLDFTQVDCHLPEIELEVHGQAGGVTVVIPDGWVAETSAMDPGLGGLKDKVTPTRLPGTPLVRVSGTGGPGGVVVRHSNSWERRKLRRNQQR</sequence>
<protein>
    <recommendedName>
        <fullName evidence="2">DUF1707 domain-containing protein</fullName>
    </recommendedName>
</protein>
<organism evidence="3 4">
    <name type="scientific">Streptosporangium carneum</name>
    <dbReference type="NCBI Taxonomy" id="47481"/>
    <lineage>
        <taxon>Bacteria</taxon>
        <taxon>Bacillati</taxon>
        <taxon>Actinomycetota</taxon>
        <taxon>Actinomycetes</taxon>
        <taxon>Streptosporangiales</taxon>
        <taxon>Streptosporangiaceae</taxon>
        <taxon>Streptosporangium</taxon>
    </lineage>
</organism>
<reference evidence="3" key="2">
    <citation type="submission" date="2023-01" db="EMBL/GenBank/DDBJ databases">
        <authorList>
            <person name="Sun Q."/>
            <person name="Evtushenko L."/>
        </authorList>
    </citation>
    <scope>NUCLEOTIDE SEQUENCE</scope>
    <source>
        <strain evidence="3">VKM Ac-2007</strain>
    </source>
</reference>
<evidence type="ECO:0000259" key="2">
    <source>
        <dbReference type="Pfam" id="PF08044"/>
    </source>
</evidence>
<name>A0A9W6I2E5_9ACTN</name>
<dbReference type="PANTHER" id="PTHR40763:SF5">
    <property type="entry name" value="MEMBRANE PROTEIN"/>
    <property type="match status" value="1"/>
</dbReference>
<evidence type="ECO:0000313" key="3">
    <source>
        <dbReference type="EMBL" id="GLK10443.1"/>
    </source>
</evidence>
<feature type="domain" description="DUF1707" evidence="2">
    <location>
        <begin position="26"/>
        <end position="78"/>
    </location>
</feature>
<reference evidence="3" key="1">
    <citation type="journal article" date="2014" name="Int. J. Syst. Evol. Microbiol.">
        <title>Complete genome sequence of Corynebacterium casei LMG S-19264T (=DSM 44701T), isolated from a smear-ripened cheese.</title>
        <authorList>
            <consortium name="US DOE Joint Genome Institute (JGI-PGF)"/>
            <person name="Walter F."/>
            <person name="Albersmeier A."/>
            <person name="Kalinowski J."/>
            <person name="Ruckert C."/>
        </authorList>
    </citation>
    <scope>NUCLEOTIDE SEQUENCE</scope>
    <source>
        <strain evidence="3">VKM Ac-2007</strain>
    </source>
</reference>
<evidence type="ECO:0000256" key="1">
    <source>
        <dbReference type="SAM" id="MobiDB-lite"/>
    </source>
</evidence>
<dbReference type="PANTHER" id="PTHR40763">
    <property type="entry name" value="MEMBRANE PROTEIN-RELATED"/>
    <property type="match status" value="1"/>
</dbReference>
<dbReference type="Pfam" id="PF08044">
    <property type="entry name" value="DUF1707"/>
    <property type="match status" value="1"/>
</dbReference>
<accession>A0A9W6I2E5</accession>
<evidence type="ECO:0000313" key="4">
    <source>
        <dbReference type="Proteomes" id="UP001143474"/>
    </source>
</evidence>
<keyword evidence="4" id="KW-1185">Reference proteome</keyword>
<dbReference type="InterPro" id="IPR012551">
    <property type="entry name" value="DUF1707_SHOCT-like"/>
</dbReference>